<accession>A0AAN9RQG1</accession>
<proteinExistence type="predicted"/>
<dbReference type="AlphaFoldDB" id="A0AAN9RQG1"/>
<organism evidence="2 3">
    <name type="scientific">Phaseolus coccineus</name>
    <name type="common">Scarlet runner bean</name>
    <name type="synonym">Phaseolus multiflorus</name>
    <dbReference type="NCBI Taxonomy" id="3886"/>
    <lineage>
        <taxon>Eukaryota</taxon>
        <taxon>Viridiplantae</taxon>
        <taxon>Streptophyta</taxon>
        <taxon>Embryophyta</taxon>
        <taxon>Tracheophyta</taxon>
        <taxon>Spermatophyta</taxon>
        <taxon>Magnoliopsida</taxon>
        <taxon>eudicotyledons</taxon>
        <taxon>Gunneridae</taxon>
        <taxon>Pentapetalae</taxon>
        <taxon>rosids</taxon>
        <taxon>fabids</taxon>
        <taxon>Fabales</taxon>
        <taxon>Fabaceae</taxon>
        <taxon>Papilionoideae</taxon>
        <taxon>50 kb inversion clade</taxon>
        <taxon>NPAAA clade</taxon>
        <taxon>indigoferoid/millettioid clade</taxon>
        <taxon>Phaseoleae</taxon>
        <taxon>Phaseolus</taxon>
    </lineage>
</organism>
<feature type="signal peptide" evidence="1">
    <location>
        <begin position="1"/>
        <end position="24"/>
    </location>
</feature>
<evidence type="ECO:0000256" key="1">
    <source>
        <dbReference type="SAM" id="SignalP"/>
    </source>
</evidence>
<keyword evidence="3" id="KW-1185">Reference proteome</keyword>
<keyword evidence="1" id="KW-0732">Signal</keyword>
<name>A0AAN9RQG1_PHACN</name>
<reference evidence="2 3" key="1">
    <citation type="submission" date="2024-01" db="EMBL/GenBank/DDBJ databases">
        <title>The genomes of 5 underutilized Papilionoideae crops provide insights into root nodulation and disease resistanc.</title>
        <authorList>
            <person name="Jiang F."/>
        </authorList>
    </citation>
    <scope>NUCLEOTIDE SEQUENCE [LARGE SCALE GENOMIC DNA]</scope>
    <source>
        <strain evidence="2">JINMINGXINNONG_FW02</strain>
        <tissue evidence="2">Leaves</tissue>
    </source>
</reference>
<protein>
    <recommendedName>
        <fullName evidence="4">Secreted protein</fullName>
    </recommendedName>
</protein>
<evidence type="ECO:0008006" key="4">
    <source>
        <dbReference type="Google" id="ProtNLM"/>
    </source>
</evidence>
<dbReference type="Proteomes" id="UP001374584">
    <property type="component" value="Unassembled WGS sequence"/>
</dbReference>
<gene>
    <name evidence="2" type="ORF">VNO80_08281</name>
</gene>
<sequence>MTFHVPLRLIRNVTLILTSVVANAAGQHQLFDCVGCTGTVHVRSLIIIGRFRANEEDVDMIYELAFD</sequence>
<evidence type="ECO:0000313" key="3">
    <source>
        <dbReference type="Proteomes" id="UP001374584"/>
    </source>
</evidence>
<evidence type="ECO:0000313" key="2">
    <source>
        <dbReference type="EMBL" id="KAK7374838.1"/>
    </source>
</evidence>
<feature type="chain" id="PRO_5043040212" description="Secreted protein" evidence="1">
    <location>
        <begin position="25"/>
        <end position="67"/>
    </location>
</feature>
<comment type="caution">
    <text evidence="2">The sequence shown here is derived from an EMBL/GenBank/DDBJ whole genome shotgun (WGS) entry which is preliminary data.</text>
</comment>
<dbReference type="EMBL" id="JAYMYR010000003">
    <property type="protein sequence ID" value="KAK7374838.1"/>
    <property type="molecule type" value="Genomic_DNA"/>
</dbReference>